<dbReference type="GeneID" id="8998554"/>
<dbReference type="Pfam" id="PF03133">
    <property type="entry name" value="TTL"/>
    <property type="match status" value="1"/>
</dbReference>
<keyword evidence="4" id="KW-1185">Reference proteome</keyword>
<gene>
    <name evidence="3" type="ordered locus">DEHA2D17754g</name>
</gene>
<dbReference type="HOGENOM" id="CLU_007204_0_0_1"/>
<accession>B5RTK3</accession>
<evidence type="ECO:0000313" key="3">
    <source>
        <dbReference type="EMBL" id="CAR65688.1"/>
    </source>
</evidence>
<sequence>MHVLLTNDDGPLNDISCPYIKYLVDEINETTDWDLSIVVPNQQRSWIGKAHFAGKTLYTTYIYTKNSTKVKNDSINAFEGPFYSVNEKLQKDPEYQEWCLVDSTPAACADLGIHHLYGERKEKPIDLVLSGPNLGKNSSNLYILASGTVGAAMEAVTHGIKSIALSYAFINSDHDYDILKEAAKISVKLIKKLYNQLQEQKDVDLYSINVPLIESLKLGRTSIHYTPILENYWASIYSKASEVNELGQEQFHWNPDFKKVYKDGLTDYRHTDSRVLLDEGISVTPLKASFHIAEPRSGEIILDDEDEESSGLVNKLSLNESLVFLITVGSDSYIYAPLVEAFKKKFFNVSITDDVSILSEIRSKPNLKVFHYGEYEDLDIDLISECPKQYFIPSYIYRKALIRKHYLANTIHHFVAKNPSSVLANAAPTSYQLEVDYAEFLDDALDECYELREEIETSEKTWILKPSMSDKGQGIRIFKTIDQLQEIFNSFEGDSDDEQEEDDDKHGIIISQLRHFIVQEYKNKPLLLSTYSNRKFHLRTYVVCCGNLKVYVYKNILTLFSDVSYETPEEDESGEIPMAGHLTNTCLQEDATPLVVPFWDLDDKEFSTTKKELVFDQVAKITGELFNAATSVNKMNFQPLDNAAEVFGIDYLVNDDYSVTLLEVNSYPDFKQTGDELKNIIYELFDNLVTDVVGPLVTGDASVSLTTSLVPVLEQVSRY</sequence>
<dbReference type="InterPro" id="IPR002828">
    <property type="entry name" value="SurE-like_Pase/nucleotidase"/>
</dbReference>
<dbReference type="PROSITE" id="PS51221">
    <property type="entry name" value="TTL"/>
    <property type="match status" value="1"/>
</dbReference>
<dbReference type="eggNOG" id="KOG2157">
    <property type="taxonomic scope" value="Eukaryota"/>
</dbReference>
<dbReference type="GO" id="GO:0016787">
    <property type="term" value="F:hydrolase activity"/>
    <property type="evidence" value="ECO:0007669"/>
    <property type="project" value="InterPro"/>
</dbReference>
<dbReference type="VEuPathDB" id="FungiDB:DEHA2D17754g"/>
<dbReference type="Pfam" id="PF01975">
    <property type="entry name" value="SurE"/>
    <property type="match status" value="1"/>
</dbReference>
<protein>
    <submittedName>
        <fullName evidence="3">DEHA2D17754p</fullName>
    </submittedName>
</protein>
<dbReference type="GO" id="GO:0000932">
    <property type="term" value="C:P-body"/>
    <property type="evidence" value="ECO:0007669"/>
    <property type="project" value="EnsemblFungi"/>
</dbReference>
<dbReference type="SUPFAM" id="SSF64167">
    <property type="entry name" value="SurE-like"/>
    <property type="match status" value="1"/>
</dbReference>
<dbReference type="NCBIfam" id="TIGR00087">
    <property type="entry name" value="surE"/>
    <property type="match status" value="1"/>
</dbReference>
<dbReference type="AlphaFoldDB" id="B5RTK3"/>
<evidence type="ECO:0000256" key="1">
    <source>
        <dbReference type="SAM" id="Coils"/>
    </source>
</evidence>
<dbReference type="PANTHER" id="PTHR47551">
    <property type="entry name" value="TUBULIN--TYROSINE LIGASE PBY1-RELATED"/>
    <property type="match status" value="1"/>
</dbReference>
<dbReference type="InterPro" id="IPR004344">
    <property type="entry name" value="TTL/TTLL_fam"/>
</dbReference>
<dbReference type="InterPro" id="IPR036523">
    <property type="entry name" value="SurE-like_sf"/>
</dbReference>
<organism evidence="3 4">
    <name type="scientific">Debaryomyces hansenii (strain ATCC 36239 / CBS 767 / BCRC 21394 / JCM 1990 / NBRC 0083 / IGC 2968)</name>
    <name type="common">Yeast</name>
    <name type="synonym">Torulaspora hansenii</name>
    <dbReference type="NCBI Taxonomy" id="284592"/>
    <lineage>
        <taxon>Eukaryota</taxon>
        <taxon>Fungi</taxon>
        <taxon>Dikarya</taxon>
        <taxon>Ascomycota</taxon>
        <taxon>Saccharomycotina</taxon>
        <taxon>Pichiomycetes</taxon>
        <taxon>Debaryomycetaceae</taxon>
        <taxon>Debaryomyces</taxon>
    </lineage>
</organism>
<dbReference type="OMA" id="TNTCFQE"/>
<dbReference type="InParanoid" id="B5RTK3"/>
<keyword evidence="1" id="KW-0175">Coiled coil</keyword>
<dbReference type="RefSeq" id="XP_002770334.1">
    <property type="nucleotide sequence ID" value="XM_002770288.1"/>
</dbReference>
<dbReference type="EMBL" id="CR382136">
    <property type="protein sequence ID" value="CAR65688.1"/>
    <property type="molecule type" value="Genomic_DNA"/>
</dbReference>
<dbReference type="Gene3D" id="3.40.1210.10">
    <property type="entry name" value="Survival protein SurE-like phosphatase/nucleotidase"/>
    <property type="match status" value="1"/>
</dbReference>
<reference evidence="3 4" key="1">
    <citation type="journal article" date="2004" name="Nature">
        <title>Genome evolution in yeasts.</title>
        <authorList>
            <consortium name="Genolevures"/>
            <person name="Dujon B."/>
            <person name="Sherman D."/>
            <person name="Fischer G."/>
            <person name="Durrens P."/>
            <person name="Casaregola S."/>
            <person name="Lafontaine I."/>
            <person name="de Montigny J."/>
            <person name="Marck C."/>
            <person name="Neuveglise C."/>
            <person name="Talla E."/>
            <person name="Goffard N."/>
            <person name="Frangeul L."/>
            <person name="Aigle M."/>
            <person name="Anthouard V."/>
            <person name="Babour A."/>
            <person name="Barbe V."/>
            <person name="Barnay S."/>
            <person name="Blanchin S."/>
            <person name="Beckerich J.M."/>
            <person name="Beyne E."/>
            <person name="Bleykasten C."/>
            <person name="Boisrame A."/>
            <person name="Boyer J."/>
            <person name="Cattolico L."/>
            <person name="Confanioleri F."/>
            <person name="de Daruvar A."/>
            <person name="Despons L."/>
            <person name="Fabre E."/>
            <person name="Fairhead C."/>
            <person name="Ferry-Dumazet H."/>
            <person name="Groppi A."/>
            <person name="Hantraye F."/>
            <person name="Hennequin C."/>
            <person name="Jauniaux N."/>
            <person name="Joyet P."/>
            <person name="Kachouri R."/>
            <person name="Kerrest A."/>
            <person name="Koszul R."/>
            <person name="Lemaire M."/>
            <person name="Lesur I."/>
            <person name="Ma L."/>
            <person name="Muller H."/>
            <person name="Nicaud J.M."/>
            <person name="Nikolski M."/>
            <person name="Oztas S."/>
            <person name="Ozier-Kalogeropoulos O."/>
            <person name="Pellenz S."/>
            <person name="Potier S."/>
            <person name="Richard G.F."/>
            <person name="Straub M.L."/>
            <person name="Suleau A."/>
            <person name="Swennene D."/>
            <person name="Tekaia F."/>
            <person name="Wesolowski-Louvel M."/>
            <person name="Westhof E."/>
            <person name="Wirth B."/>
            <person name="Zeniou-Meyer M."/>
            <person name="Zivanovic I."/>
            <person name="Bolotin-Fukuhara M."/>
            <person name="Thierry A."/>
            <person name="Bouchier C."/>
            <person name="Caudron B."/>
            <person name="Scarpelli C."/>
            <person name="Gaillardin C."/>
            <person name="Weissenbach J."/>
            <person name="Wincker P."/>
            <person name="Souciet J.L."/>
        </authorList>
    </citation>
    <scope>NUCLEOTIDE SEQUENCE [LARGE SCALE GENOMIC DNA]</scope>
    <source>
        <strain evidence="4">ATCC 36239 / CBS 767 / BCRC 21394 / JCM 1990 / NBRC 0083 / IGC 2968</strain>
    </source>
</reference>
<evidence type="ECO:0000259" key="2">
    <source>
        <dbReference type="Pfam" id="PF01975"/>
    </source>
</evidence>
<feature type="domain" description="Survival protein SurE-like phosphatase/nucleotidase" evidence="2">
    <location>
        <begin position="3"/>
        <end position="233"/>
    </location>
</feature>
<feature type="coiled-coil region" evidence="1">
    <location>
        <begin position="441"/>
        <end position="501"/>
    </location>
</feature>
<dbReference type="FunCoup" id="B5RTK3">
    <property type="interactions" value="29"/>
</dbReference>
<dbReference type="PANTHER" id="PTHR47551:SF1">
    <property type="entry name" value="TUBULIN--TYROSINE LIGASE PBY1-RELATED"/>
    <property type="match status" value="1"/>
</dbReference>
<dbReference type="OrthoDB" id="202825at2759"/>
<evidence type="ECO:0000313" key="4">
    <source>
        <dbReference type="Proteomes" id="UP000000599"/>
    </source>
</evidence>
<dbReference type="KEGG" id="dha:DEHA2D17754g"/>
<dbReference type="InterPro" id="IPR027746">
    <property type="entry name" value="TTL"/>
</dbReference>
<proteinExistence type="predicted"/>
<dbReference type="Proteomes" id="UP000000599">
    <property type="component" value="Chromosome D"/>
</dbReference>
<dbReference type="STRING" id="284592.B5RTK3"/>
<dbReference type="Gene3D" id="3.30.470.20">
    <property type="entry name" value="ATP-grasp fold, B domain"/>
    <property type="match status" value="1"/>
</dbReference>
<name>B5RTK3_DEBHA</name>
<dbReference type="SUPFAM" id="SSF56059">
    <property type="entry name" value="Glutathione synthetase ATP-binding domain-like"/>
    <property type="match status" value="1"/>
</dbReference>